<reference evidence="1 2" key="1">
    <citation type="journal article" date="2019" name="ISME J.">
        <title>Genome analyses of uncultured TG2/ZB3 bacteria in 'Margulisbacteria' specifically attached to ectosymbiotic spirochetes of protists in the termite gut.</title>
        <authorList>
            <person name="Utami Y.D."/>
            <person name="Kuwahara H."/>
            <person name="Igai K."/>
            <person name="Murakami T."/>
            <person name="Sugaya K."/>
            <person name="Morikawa T."/>
            <person name="Nagura Y."/>
            <person name="Yuki M."/>
            <person name="Deevong P."/>
            <person name="Inoue T."/>
            <person name="Kihara K."/>
            <person name="Lo N."/>
            <person name="Yamada A."/>
            <person name="Ohkuma M."/>
            <person name="Hongoh Y."/>
        </authorList>
    </citation>
    <scope>NUCLEOTIDE SEQUENCE [LARGE SCALE GENOMIC DNA]</scope>
    <source>
        <strain evidence="1">NkOx7-02</strain>
    </source>
</reference>
<sequence length="73" mass="8373">MENRKEKTPAVYYAPDNVSEVLTRRQAAGYLKICLNNIDLLPIPRVRIGRSVRFRKADIDTWLEQTAAKVVLS</sequence>
<keyword evidence="2" id="KW-1185">Reference proteome</keyword>
<gene>
    <name evidence="1" type="ORF">NO2_0701</name>
</gene>
<proteinExistence type="predicted"/>
<evidence type="ECO:0000313" key="2">
    <source>
        <dbReference type="Proteomes" id="UP000275925"/>
    </source>
</evidence>
<dbReference type="AlphaFoldDB" id="A0A388THC6"/>
<dbReference type="EMBL" id="BGZO01000015">
    <property type="protein sequence ID" value="GBR76093.1"/>
    <property type="molecule type" value="Genomic_DNA"/>
</dbReference>
<evidence type="ECO:0000313" key="1">
    <source>
        <dbReference type="EMBL" id="GBR76093.1"/>
    </source>
</evidence>
<name>A0A388THC6_9BACT</name>
<comment type="caution">
    <text evidence="1">The sequence shown here is derived from an EMBL/GenBank/DDBJ whole genome shotgun (WGS) entry which is preliminary data.</text>
</comment>
<accession>A0A388THC6</accession>
<protein>
    <submittedName>
        <fullName evidence="1">Helix-turn-helix MerR-family like proteins</fullName>
    </submittedName>
</protein>
<dbReference type="Proteomes" id="UP000275925">
    <property type="component" value="Unassembled WGS sequence"/>
</dbReference>
<organism evidence="1 2">
    <name type="scientific">Candidatus Termititenax persephonae</name>
    <dbReference type="NCBI Taxonomy" id="2218525"/>
    <lineage>
        <taxon>Bacteria</taxon>
        <taxon>Bacillati</taxon>
        <taxon>Candidatus Margulisiibacteriota</taxon>
        <taxon>Candidatus Termititenacia</taxon>
        <taxon>Candidatus Termititenacales</taxon>
        <taxon>Candidatus Termititenacaceae</taxon>
        <taxon>Candidatus Termititenax</taxon>
    </lineage>
</organism>